<dbReference type="EMBL" id="JBHUIM010000002">
    <property type="protein sequence ID" value="MFD2247265.1"/>
    <property type="molecule type" value="Genomic_DNA"/>
</dbReference>
<sequence length="228" mass="24254">MKNILPFISTILVILVLSSCRQESVSPIRNVKFDPNLLNPVKAGNTTSCVSHTYYYGGTAKDLGVVYSKMVLVAFDEGLTQANVSDVVMNYGFVAGLGTPISSNSASLYPVELVAGLSCAQVEQAISELQSDASIAYAAPCFLSGGTQLLGISNEFIVTLTDSKDAEMQLNRLTKTTGTAVVTSLGNQVYVLGADKNSDGNALEMANYFQGQRGVANAEPDFLLWQTN</sequence>
<proteinExistence type="predicted"/>
<dbReference type="Proteomes" id="UP001597374">
    <property type="component" value="Unassembled WGS sequence"/>
</dbReference>
<dbReference type="PROSITE" id="PS51257">
    <property type="entry name" value="PROKAR_LIPOPROTEIN"/>
    <property type="match status" value="1"/>
</dbReference>
<reference evidence="2" key="1">
    <citation type="journal article" date="2019" name="Int. J. Syst. Evol. Microbiol.">
        <title>The Global Catalogue of Microorganisms (GCM) 10K type strain sequencing project: providing services to taxonomists for standard genome sequencing and annotation.</title>
        <authorList>
            <consortium name="The Broad Institute Genomics Platform"/>
            <consortium name="The Broad Institute Genome Sequencing Center for Infectious Disease"/>
            <person name="Wu L."/>
            <person name="Ma J."/>
        </authorList>
    </citation>
    <scope>NUCLEOTIDE SEQUENCE [LARGE SCALE GENOMIC DNA]</scope>
    <source>
        <strain evidence="2">CGMCC 4.1782</strain>
    </source>
</reference>
<evidence type="ECO:0008006" key="3">
    <source>
        <dbReference type="Google" id="ProtNLM"/>
    </source>
</evidence>
<dbReference type="RefSeq" id="WP_250430200.1">
    <property type="nucleotide sequence ID" value="NZ_JALPRR010000003.1"/>
</dbReference>
<evidence type="ECO:0000313" key="2">
    <source>
        <dbReference type="Proteomes" id="UP001597374"/>
    </source>
</evidence>
<evidence type="ECO:0000313" key="1">
    <source>
        <dbReference type="EMBL" id="MFD2247265.1"/>
    </source>
</evidence>
<protein>
    <recommendedName>
        <fullName evidence="3">SPOR domain-containing protein</fullName>
    </recommendedName>
</protein>
<comment type="caution">
    <text evidence="1">The sequence shown here is derived from an EMBL/GenBank/DDBJ whole genome shotgun (WGS) entry which is preliminary data.</text>
</comment>
<name>A0ABW5D114_9BACT</name>
<gene>
    <name evidence="1" type="ORF">ACFSKP_13435</name>
</gene>
<accession>A0ABW5D114</accession>
<keyword evidence="2" id="KW-1185">Reference proteome</keyword>
<organism evidence="1 2">
    <name type="scientific">Pontibacter ruber</name>
    <dbReference type="NCBI Taxonomy" id="1343895"/>
    <lineage>
        <taxon>Bacteria</taxon>
        <taxon>Pseudomonadati</taxon>
        <taxon>Bacteroidota</taxon>
        <taxon>Cytophagia</taxon>
        <taxon>Cytophagales</taxon>
        <taxon>Hymenobacteraceae</taxon>
        <taxon>Pontibacter</taxon>
    </lineage>
</organism>